<reference evidence="1 2" key="1">
    <citation type="submission" date="2023-01" db="EMBL/GenBank/DDBJ databases">
        <title>Analysis of 21 Apiospora genomes using comparative genomics revels a genus with tremendous synthesis potential of carbohydrate active enzymes and secondary metabolites.</title>
        <authorList>
            <person name="Sorensen T."/>
        </authorList>
    </citation>
    <scope>NUCLEOTIDE SEQUENCE [LARGE SCALE GENOMIC DNA]</scope>
    <source>
        <strain evidence="1 2">CBS 20057</strain>
    </source>
</reference>
<evidence type="ECO:0000313" key="1">
    <source>
        <dbReference type="EMBL" id="KAK8013389.1"/>
    </source>
</evidence>
<comment type="caution">
    <text evidence="1">The sequence shown here is derived from an EMBL/GenBank/DDBJ whole genome shotgun (WGS) entry which is preliminary data.</text>
</comment>
<accession>A0ABR1RJD9</accession>
<name>A0ABR1RJD9_9PEZI</name>
<sequence>MKYILAPDWTDVDLLMGWKDEHLLSRGFKCAKPMRGLALAPDLAGRRADELPGASPFGYGRALLRLSYVLVLDLVHNPMINPYEILCREFGFPVGAGRCSPDRERAVFGESSAPLARPWQSVAWLFGPPQALRCTSALAPA</sequence>
<organism evidence="1 2">
    <name type="scientific">Apiospora marii</name>
    <dbReference type="NCBI Taxonomy" id="335849"/>
    <lineage>
        <taxon>Eukaryota</taxon>
        <taxon>Fungi</taxon>
        <taxon>Dikarya</taxon>
        <taxon>Ascomycota</taxon>
        <taxon>Pezizomycotina</taxon>
        <taxon>Sordariomycetes</taxon>
        <taxon>Xylariomycetidae</taxon>
        <taxon>Amphisphaeriales</taxon>
        <taxon>Apiosporaceae</taxon>
        <taxon>Apiospora</taxon>
    </lineage>
</organism>
<keyword evidence="2" id="KW-1185">Reference proteome</keyword>
<protein>
    <submittedName>
        <fullName evidence="1">Uncharacterized protein</fullName>
    </submittedName>
</protein>
<evidence type="ECO:0000313" key="2">
    <source>
        <dbReference type="Proteomes" id="UP001396898"/>
    </source>
</evidence>
<gene>
    <name evidence="1" type="ORF">PG991_008982</name>
</gene>
<proteinExistence type="predicted"/>
<dbReference type="Proteomes" id="UP001396898">
    <property type="component" value="Unassembled WGS sequence"/>
</dbReference>
<dbReference type="EMBL" id="JAQQWI010000013">
    <property type="protein sequence ID" value="KAK8013389.1"/>
    <property type="molecule type" value="Genomic_DNA"/>
</dbReference>